<dbReference type="GO" id="GO:0005524">
    <property type="term" value="F:ATP binding"/>
    <property type="evidence" value="ECO:0007669"/>
    <property type="project" value="UniProtKB-KW"/>
</dbReference>
<dbReference type="InterPro" id="IPR003439">
    <property type="entry name" value="ABC_transporter-like_ATP-bd"/>
</dbReference>
<proteinExistence type="predicted"/>
<dbReference type="PANTHER" id="PTHR43423:SF1">
    <property type="entry name" value="ABC TRANSPORTER I FAMILY MEMBER 17"/>
    <property type="match status" value="1"/>
</dbReference>
<dbReference type="SUPFAM" id="SSF52540">
    <property type="entry name" value="P-loop containing nucleoside triphosphate hydrolases"/>
    <property type="match status" value="1"/>
</dbReference>
<feature type="domain" description="ABC transporter" evidence="3">
    <location>
        <begin position="17"/>
        <end position="237"/>
    </location>
</feature>
<evidence type="ECO:0000256" key="1">
    <source>
        <dbReference type="ARBA" id="ARBA00022741"/>
    </source>
</evidence>
<keyword evidence="2 4" id="KW-0067">ATP-binding</keyword>
<protein>
    <submittedName>
        <fullName evidence="4">Uncharacterized ABC transporter ATP-binding protein YbbL</fullName>
    </submittedName>
</protein>
<evidence type="ECO:0000259" key="3">
    <source>
        <dbReference type="PROSITE" id="PS50893"/>
    </source>
</evidence>
<evidence type="ECO:0000313" key="4">
    <source>
        <dbReference type="EMBL" id="STZ14674.1"/>
    </source>
</evidence>
<dbReference type="Proteomes" id="UP000255279">
    <property type="component" value="Unassembled WGS sequence"/>
</dbReference>
<dbReference type="RefSeq" id="WP_078276464.1">
    <property type="nucleotide sequence ID" value="NZ_MUXU01000034.1"/>
</dbReference>
<dbReference type="GO" id="GO:0016887">
    <property type="term" value="F:ATP hydrolysis activity"/>
    <property type="evidence" value="ECO:0007669"/>
    <property type="project" value="InterPro"/>
</dbReference>
<dbReference type="SMART" id="SM00382">
    <property type="entry name" value="AAA"/>
    <property type="match status" value="1"/>
</dbReference>
<accession>A0A378R994</accession>
<sequence length="237" mass="26283">MRDRQADKARLHQFNHLTFNNLRFTADEKLLLKGVSGKLLANDKIALTGRSGSGKSLLLSALADLLALDSGQISYNDTPIEQIMPAKYRAQVALLTQSPAMIDGTVLDNLALPFTFRHHKARTLNMDWHKDKLAGFGKSPEFLHTSADTLSGGEKQIVNFLRTLQLNPSVLLLDEPTAALDPQTREVLTQMVLDWHTQNADKGAAFIWITHTPEQIGRLNEQEWVMADGQMTKGDGA</sequence>
<evidence type="ECO:0000313" key="5">
    <source>
        <dbReference type="Proteomes" id="UP000255279"/>
    </source>
</evidence>
<dbReference type="EMBL" id="UGQE01000004">
    <property type="protein sequence ID" value="STZ14674.1"/>
    <property type="molecule type" value="Genomic_DNA"/>
</dbReference>
<organism evidence="4 5">
    <name type="scientific">Moraxella caviae</name>
    <dbReference type="NCBI Taxonomy" id="34060"/>
    <lineage>
        <taxon>Bacteria</taxon>
        <taxon>Pseudomonadati</taxon>
        <taxon>Pseudomonadota</taxon>
        <taxon>Gammaproteobacteria</taxon>
        <taxon>Moraxellales</taxon>
        <taxon>Moraxellaceae</taxon>
        <taxon>Moraxella</taxon>
    </lineage>
</organism>
<dbReference type="PROSITE" id="PS50893">
    <property type="entry name" value="ABC_TRANSPORTER_2"/>
    <property type="match status" value="1"/>
</dbReference>
<dbReference type="PANTHER" id="PTHR43423">
    <property type="entry name" value="ABC TRANSPORTER I FAMILY MEMBER 17"/>
    <property type="match status" value="1"/>
</dbReference>
<keyword evidence="1" id="KW-0547">Nucleotide-binding</keyword>
<reference evidence="4 5" key="1">
    <citation type="submission" date="2018-06" db="EMBL/GenBank/DDBJ databases">
        <authorList>
            <consortium name="Pathogen Informatics"/>
            <person name="Doyle S."/>
        </authorList>
    </citation>
    <scope>NUCLEOTIDE SEQUENCE [LARGE SCALE GENOMIC DNA]</scope>
    <source>
        <strain evidence="4 5">NCTC10293</strain>
    </source>
</reference>
<dbReference type="AlphaFoldDB" id="A0A378R994"/>
<gene>
    <name evidence="4" type="primary">ybbL</name>
    <name evidence="4" type="ORF">NCTC10293_02271</name>
</gene>
<dbReference type="Gene3D" id="3.40.50.300">
    <property type="entry name" value="P-loop containing nucleotide triphosphate hydrolases"/>
    <property type="match status" value="1"/>
</dbReference>
<dbReference type="InterPro" id="IPR027417">
    <property type="entry name" value="P-loop_NTPase"/>
</dbReference>
<dbReference type="Pfam" id="PF00005">
    <property type="entry name" value="ABC_tran"/>
    <property type="match status" value="1"/>
</dbReference>
<dbReference type="OrthoDB" id="4408248at2"/>
<evidence type="ECO:0000256" key="2">
    <source>
        <dbReference type="ARBA" id="ARBA00022840"/>
    </source>
</evidence>
<dbReference type="InterPro" id="IPR003593">
    <property type="entry name" value="AAA+_ATPase"/>
</dbReference>
<name>A0A378R994_9GAMM</name>